<dbReference type="AlphaFoldDB" id="A0AAW4NZK7"/>
<dbReference type="EMBL" id="JAESHX010000050">
    <property type="protein sequence ID" value="MBW5892576.1"/>
    <property type="molecule type" value="Genomic_DNA"/>
</dbReference>
<evidence type="ECO:0000313" key="2">
    <source>
        <dbReference type="Proteomes" id="UP000696310"/>
    </source>
</evidence>
<evidence type="ECO:0000313" key="1">
    <source>
        <dbReference type="EMBL" id="MBW5892576.1"/>
    </source>
</evidence>
<proteinExistence type="predicted"/>
<sequence length="141" mass="14554">MSSLTVSPGFEKVLISLGIPLGEVTPTVTLPLGASRGQLSLDAQKTLAPSRAGQLVSSGQLQQLSGIPENALPLALPASVTIFSIATLTLLAGQTLHIQGNGTDPVVLVVDTLRLEDGGLLECDASVITNVQLFTQDTSHE</sequence>
<reference evidence="1" key="2">
    <citation type="submission" date="2021-01" db="EMBL/GenBank/DDBJ databases">
        <authorList>
            <person name="Vargas Peralta D."/>
        </authorList>
    </citation>
    <scope>NUCLEOTIDE SEQUENCE</scope>
    <source>
        <strain evidence="1">A3</strain>
    </source>
</reference>
<name>A0AAW4NZK7_9GAMM</name>
<organism evidence="1 2">
    <name type="scientific">Pectobacterium polaris</name>
    <dbReference type="NCBI Taxonomy" id="2042057"/>
    <lineage>
        <taxon>Bacteria</taxon>
        <taxon>Pseudomonadati</taxon>
        <taxon>Pseudomonadota</taxon>
        <taxon>Gammaproteobacteria</taxon>
        <taxon>Enterobacterales</taxon>
        <taxon>Pectobacteriaceae</taxon>
        <taxon>Pectobacterium</taxon>
    </lineage>
</organism>
<dbReference type="Proteomes" id="UP000696310">
    <property type="component" value="Unassembled WGS sequence"/>
</dbReference>
<gene>
    <name evidence="1" type="ORF">IM880_10175</name>
</gene>
<dbReference type="RefSeq" id="WP_174872316.1">
    <property type="nucleotide sequence ID" value="NZ_CABFUV010000019.1"/>
</dbReference>
<accession>A0AAW4NZK7</accession>
<comment type="caution">
    <text evidence="1">The sequence shown here is derived from an EMBL/GenBank/DDBJ whole genome shotgun (WGS) entry which is preliminary data.</text>
</comment>
<protein>
    <submittedName>
        <fullName evidence="1">Uncharacterized protein</fullName>
    </submittedName>
</protein>
<reference evidence="1" key="1">
    <citation type="journal article" date="2021" name="bioRxiv">
        <title>Identification of Pectobacterium species isolated from the soft rot of tetecho (Neobuxbaumia tetetzo), a columnar cactus, and associated metagenomics.</title>
        <authorList>
            <person name="Vargas-Peralta D."/>
            <person name="Narvaez-Barragan D.A."/>
            <person name="de Sandozequi A."/>
            <person name="Romero-Gutierrez M.F."/>
            <person name="Segovia L."/>
            <person name="Martinez-Anaya C."/>
            <person name="Alcaraz L.D."/>
            <person name="de la Torre Almaraz R."/>
        </authorList>
    </citation>
    <scope>NUCLEOTIDE SEQUENCE</scope>
    <source>
        <strain evidence="1">A3</strain>
    </source>
</reference>